<protein>
    <submittedName>
        <fullName evidence="1">Uncharacterized protein</fullName>
    </submittedName>
</protein>
<dbReference type="AlphaFoldDB" id="A0A1F6F0K7"/>
<sequence>MTEEELLRNHGPRLEAVLGKNFKQHPGYAQIVRDVVHGSRTISNALADFEVRGNPSLKRGW</sequence>
<evidence type="ECO:0000313" key="1">
    <source>
        <dbReference type="EMBL" id="OGG79391.1"/>
    </source>
</evidence>
<accession>A0A1F6F0K7</accession>
<dbReference type="EMBL" id="MFLZ01000029">
    <property type="protein sequence ID" value="OGG79391.1"/>
    <property type="molecule type" value="Genomic_DNA"/>
</dbReference>
<name>A0A1F6F0K7_9BACT</name>
<evidence type="ECO:0000313" key="2">
    <source>
        <dbReference type="Proteomes" id="UP000177372"/>
    </source>
</evidence>
<proteinExistence type="predicted"/>
<comment type="caution">
    <text evidence="1">The sequence shown here is derived from an EMBL/GenBank/DDBJ whole genome shotgun (WGS) entry which is preliminary data.</text>
</comment>
<gene>
    <name evidence="1" type="ORF">A3A39_00585</name>
</gene>
<reference evidence="1 2" key="1">
    <citation type="journal article" date="2016" name="Nat. Commun.">
        <title>Thousands of microbial genomes shed light on interconnected biogeochemical processes in an aquifer system.</title>
        <authorList>
            <person name="Anantharaman K."/>
            <person name="Brown C.T."/>
            <person name="Hug L.A."/>
            <person name="Sharon I."/>
            <person name="Castelle C.J."/>
            <person name="Probst A.J."/>
            <person name="Thomas B.C."/>
            <person name="Singh A."/>
            <person name="Wilkins M.J."/>
            <person name="Karaoz U."/>
            <person name="Brodie E.L."/>
            <person name="Williams K.H."/>
            <person name="Hubbard S.S."/>
            <person name="Banfield J.F."/>
        </authorList>
    </citation>
    <scope>NUCLEOTIDE SEQUENCE [LARGE SCALE GENOMIC DNA]</scope>
</reference>
<dbReference type="Proteomes" id="UP000177372">
    <property type="component" value="Unassembled WGS sequence"/>
</dbReference>
<organism evidence="1 2">
    <name type="scientific">Candidatus Kaiserbacteria bacterium RIFCSPLOWO2_01_FULL_54_13</name>
    <dbReference type="NCBI Taxonomy" id="1798512"/>
    <lineage>
        <taxon>Bacteria</taxon>
        <taxon>Candidatus Kaiseribacteriota</taxon>
    </lineage>
</organism>